<dbReference type="InterPro" id="IPR007061">
    <property type="entry name" value="MST-like"/>
</dbReference>
<dbReference type="EMBL" id="BGZL01000003">
    <property type="protein sequence ID" value="GBQ00152.1"/>
    <property type="molecule type" value="Genomic_DNA"/>
</dbReference>
<name>A0A388SW97_9ACTN</name>
<dbReference type="PANTHER" id="PTHR43157">
    <property type="entry name" value="PHOSPHATIDYLINOSITOL-GLYCAN BIOSYNTHESIS CLASS F PROTEIN-RELATED"/>
    <property type="match status" value="1"/>
</dbReference>
<evidence type="ECO:0000256" key="2">
    <source>
        <dbReference type="SAM" id="MobiDB-lite"/>
    </source>
</evidence>
<dbReference type="Gene3D" id="1.20.120.450">
    <property type="entry name" value="dinb family like domain"/>
    <property type="match status" value="1"/>
</dbReference>
<evidence type="ECO:0000313" key="4">
    <source>
        <dbReference type="Proteomes" id="UP000265354"/>
    </source>
</evidence>
<sequence length="524" mass="56480">MALPRARPPFVADERTRLLGRLDMQRAIVHYKCEGLADADAHRSALPTSPLMTVAGIVSHLRWTENTWFEVLFLGRPADGPRFAESPEDADMRVEGVPPARLPEEYERQCAISNDIIAAHAPDETGRHPDYTSSAATLRRMLSTWWRRPPGTPVTWTPSANCSMGRGATTDPAGRTLAARPAAPRHDQDYRAGATGQGVAPARPPGDRVAEEYRMPSTTGWTRHDIPDQSGRTAVVTGANNGIGLVTAGELARRGARVLLACRSGARGRQAVERIRRQVPGAEVEFRPLDLADLSSVRAFAESYAPGTLDLLVNNAGVMALPYGRTADGFETQFGINHLGHFALTGLLAGKLLHTPGARVVTVSSGMHALANVDMGDLNSERRYRRWVAYARSKTANLLFTHELARRLREAGSEVVAAAAHPGYAATGLQTAGARMEGRRTAERLAELGNRVFAQSAEAGALPTLYAATAPGVRPDSFTGPRLGLRGAPAPSRRAPWTLDHAAGERLWVASEQLTGVTYEDLKG</sequence>
<reference evidence="3 4" key="1">
    <citation type="submission" date="2018-07" db="EMBL/GenBank/DDBJ databases">
        <title>Whole Genome Shotgun Sequence of Streptomyces spongiicola strain 531S.</title>
        <authorList>
            <person name="Dohra H."/>
            <person name="Kodani S."/>
        </authorList>
    </citation>
    <scope>NUCLEOTIDE SEQUENCE [LARGE SCALE GENOMIC DNA]</scope>
    <source>
        <strain evidence="3 4">531S</strain>
    </source>
</reference>
<comment type="caution">
    <text evidence="3">The sequence shown here is derived from an EMBL/GenBank/DDBJ whole genome shotgun (WGS) entry which is preliminary data.</text>
</comment>
<dbReference type="SUPFAM" id="SSF51735">
    <property type="entry name" value="NAD(P)-binding Rossmann-fold domains"/>
    <property type="match status" value="1"/>
</dbReference>
<dbReference type="Proteomes" id="UP000265354">
    <property type="component" value="Unassembled WGS sequence"/>
</dbReference>
<dbReference type="Gene3D" id="3.40.50.720">
    <property type="entry name" value="NAD(P)-binding Rossmann-like Domain"/>
    <property type="match status" value="1"/>
</dbReference>
<dbReference type="Pfam" id="PF04978">
    <property type="entry name" value="MST"/>
    <property type="match status" value="1"/>
</dbReference>
<dbReference type="InterPro" id="IPR036291">
    <property type="entry name" value="NAD(P)-bd_dom_sf"/>
</dbReference>
<protein>
    <recommendedName>
        <fullName evidence="5">Short-chain dehydrogenase</fullName>
    </recommendedName>
</protein>
<dbReference type="GO" id="GO:0016491">
    <property type="term" value="F:oxidoreductase activity"/>
    <property type="evidence" value="ECO:0007669"/>
    <property type="project" value="UniProtKB-KW"/>
</dbReference>
<dbReference type="AlphaFoldDB" id="A0A388SW97"/>
<dbReference type="PRINTS" id="PR00081">
    <property type="entry name" value="GDHRDH"/>
</dbReference>
<evidence type="ECO:0008006" key="5">
    <source>
        <dbReference type="Google" id="ProtNLM"/>
    </source>
</evidence>
<dbReference type="InterPro" id="IPR034660">
    <property type="entry name" value="DinB/YfiT-like"/>
</dbReference>
<organism evidence="3 4">
    <name type="scientific">Streptomyces spongiicola</name>
    <dbReference type="NCBI Taxonomy" id="1690221"/>
    <lineage>
        <taxon>Bacteria</taxon>
        <taxon>Bacillati</taxon>
        <taxon>Actinomycetota</taxon>
        <taxon>Actinomycetes</taxon>
        <taxon>Kitasatosporales</taxon>
        <taxon>Streptomycetaceae</taxon>
        <taxon>Streptomyces</taxon>
    </lineage>
</organism>
<dbReference type="SUPFAM" id="SSF109854">
    <property type="entry name" value="DinB/YfiT-like putative metalloenzymes"/>
    <property type="match status" value="1"/>
</dbReference>
<gene>
    <name evidence="3" type="ORF">SSP531S_15620</name>
</gene>
<keyword evidence="1" id="KW-0560">Oxidoreductase</keyword>
<evidence type="ECO:0000313" key="3">
    <source>
        <dbReference type="EMBL" id="GBQ00152.1"/>
    </source>
</evidence>
<accession>A0A388SW97</accession>
<feature type="region of interest" description="Disordered" evidence="2">
    <location>
        <begin position="181"/>
        <end position="209"/>
    </location>
</feature>
<dbReference type="NCBIfam" id="NF004846">
    <property type="entry name" value="PRK06197.1"/>
    <property type="match status" value="1"/>
</dbReference>
<proteinExistence type="predicted"/>
<dbReference type="PANTHER" id="PTHR43157:SF31">
    <property type="entry name" value="PHOSPHATIDYLINOSITOL-GLYCAN BIOSYNTHESIS CLASS F PROTEIN"/>
    <property type="match status" value="1"/>
</dbReference>
<evidence type="ECO:0000256" key="1">
    <source>
        <dbReference type="ARBA" id="ARBA00023002"/>
    </source>
</evidence>
<dbReference type="Pfam" id="PF00106">
    <property type="entry name" value="adh_short"/>
    <property type="match status" value="1"/>
</dbReference>
<dbReference type="PRINTS" id="PR00080">
    <property type="entry name" value="SDRFAMILY"/>
</dbReference>
<dbReference type="InterPro" id="IPR002347">
    <property type="entry name" value="SDR_fam"/>
</dbReference>